<protein>
    <submittedName>
        <fullName evidence="4">GNAT family N-acetyltransferase</fullName>
    </submittedName>
</protein>
<dbReference type="Proteomes" id="UP000460287">
    <property type="component" value="Unassembled WGS sequence"/>
</dbReference>
<dbReference type="AlphaFoldDB" id="A0A7X2MZN5"/>
<dbReference type="RefSeq" id="WP_154531951.1">
    <property type="nucleotide sequence ID" value="NZ_JAXFSD010000123.1"/>
</dbReference>
<feature type="domain" description="N-acetyltransferase" evidence="3">
    <location>
        <begin position="3"/>
        <end position="152"/>
    </location>
</feature>
<dbReference type="InterPro" id="IPR016181">
    <property type="entry name" value="Acyl_CoA_acyltransferase"/>
</dbReference>
<name>A0A7X2MZN5_9CLOT</name>
<dbReference type="InterPro" id="IPR000182">
    <property type="entry name" value="GNAT_dom"/>
</dbReference>
<keyword evidence="1 4" id="KW-0808">Transferase</keyword>
<keyword evidence="2" id="KW-0012">Acyltransferase</keyword>
<proteinExistence type="predicted"/>
<dbReference type="PANTHER" id="PTHR43420">
    <property type="entry name" value="ACETYLTRANSFERASE"/>
    <property type="match status" value="1"/>
</dbReference>
<keyword evidence="5" id="KW-1185">Reference proteome</keyword>
<dbReference type="GO" id="GO:0016747">
    <property type="term" value="F:acyltransferase activity, transferring groups other than amino-acyl groups"/>
    <property type="evidence" value="ECO:0007669"/>
    <property type="project" value="InterPro"/>
</dbReference>
<dbReference type="EMBL" id="VULX01000021">
    <property type="protein sequence ID" value="MSR92051.1"/>
    <property type="molecule type" value="Genomic_DNA"/>
</dbReference>
<dbReference type="Gene3D" id="3.40.630.30">
    <property type="match status" value="1"/>
</dbReference>
<evidence type="ECO:0000256" key="2">
    <source>
        <dbReference type="ARBA" id="ARBA00023315"/>
    </source>
</evidence>
<organism evidence="4 5">
    <name type="scientific">Inconstantimicrobium porci</name>
    <dbReference type="NCBI Taxonomy" id="2652291"/>
    <lineage>
        <taxon>Bacteria</taxon>
        <taxon>Bacillati</taxon>
        <taxon>Bacillota</taxon>
        <taxon>Clostridia</taxon>
        <taxon>Eubacteriales</taxon>
        <taxon>Clostridiaceae</taxon>
        <taxon>Inconstantimicrobium</taxon>
    </lineage>
</organism>
<dbReference type="InterPro" id="IPR050680">
    <property type="entry name" value="YpeA/RimI_acetyltransf"/>
</dbReference>
<evidence type="ECO:0000313" key="4">
    <source>
        <dbReference type="EMBL" id="MSR92051.1"/>
    </source>
</evidence>
<evidence type="ECO:0000256" key="1">
    <source>
        <dbReference type="ARBA" id="ARBA00022679"/>
    </source>
</evidence>
<sequence length="152" mass="17945">MNIKFKVMEEKDLKGCALQMIKTFKEEPWNEVWTYEQAYTRFDEIMSARVSRGYVAYDGDTVISTLCGRIMTYMGFKELWVDDFSVDPEYQGKGIGSRMIEFVREEMKKEKDKVSYLSLLTEKGYPAVKFYEKNGFKSDERLIFMSANVYEK</sequence>
<dbReference type="Pfam" id="PF00583">
    <property type="entry name" value="Acetyltransf_1"/>
    <property type="match status" value="1"/>
</dbReference>
<evidence type="ECO:0000313" key="5">
    <source>
        <dbReference type="Proteomes" id="UP000460287"/>
    </source>
</evidence>
<reference evidence="4 5" key="1">
    <citation type="submission" date="2019-08" db="EMBL/GenBank/DDBJ databases">
        <title>In-depth cultivation of the pig gut microbiome towards novel bacterial diversity and tailored functional studies.</title>
        <authorList>
            <person name="Wylensek D."/>
            <person name="Hitch T.C.A."/>
            <person name="Clavel T."/>
        </authorList>
    </citation>
    <scope>NUCLEOTIDE SEQUENCE [LARGE SCALE GENOMIC DNA]</scope>
    <source>
        <strain evidence="4 5">WCA-383-APC-5B</strain>
    </source>
</reference>
<accession>A0A7X2MZN5</accession>
<dbReference type="PROSITE" id="PS51186">
    <property type="entry name" value="GNAT"/>
    <property type="match status" value="1"/>
</dbReference>
<dbReference type="CDD" id="cd04301">
    <property type="entry name" value="NAT_SF"/>
    <property type="match status" value="1"/>
</dbReference>
<gene>
    <name evidence="4" type="ORF">FYJ33_11770</name>
</gene>
<dbReference type="SUPFAM" id="SSF55729">
    <property type="entry name" value="Acyl-CoA N-acyltransferases (Nat)"/>
    <property type="match status" value="1"/>
</dbReference>
<comment type="caution">
    <text evidence="4">The sequence shown here is derived from an EMBL/GenBank/DDBJ whole genome shotgun (WGS) entry which is preliminary data.</text>
</comment>
<evidence type="ECO:0000259" key="3">
    <source>
        <dbReference type="PROSITE" id="PS51186"/>
    </source>
</evidence>